<evidence type="ECO:0000256" key="1">
    <source>
        <dbReference type="SAM" id="MobiDB-lite"/>
    </source>
</evidence>
<dbReference type="EMBL" id="CP002930">
    <property type="protein sequence ID" value="AFY01662.1"/>
    <property type="molecule type" value="Genomic_DNA"/>
</dbReference>
<name>K7ZFN1_BDEBC</name>
<organism evidence="3 4">
    <name type="scientific">Bdellovibrio bacteriovorus str. Tiberius</name>
    <dbReference type="NCBI Taxonomy" id="1069642"/>
    <lineage>
        <taxon>Bacteria</taxon>
        <taxon>Pseudomonadati</taxon>
        <taxon>Bdellovibrionota</taxon>
        <taxon>Bdellovibrionia</taxon>
        <taxon>Bdellovibrionales</taxon>
        <taxon>Pseudobdellovibrionaceae</taxon>
        <taxon>Bdellovibrio</taxon>
    </lineage>
</organism>
<feature type="chain" id="PRO_5003914322" evidence="2">
    <location>
        <begin position="28"/>
        <end position="330"/>
    </location>
</feature>
<feature type="compositionally biased region" description="Basic and acidic residues" evidence="1">
    <location>
        <begin position="43"/>
        <end position="53"/>
    </location>
</feature>
<feature type="compositionally biased region" description="Polar residues" evidence="1">
    <location>
        <begin position="28"/>
        <end position="40"/>
    </location>
</feature>
<dbReference type="HOGENOM" id="CLU_841068_0_0_7"/>
<dbReference type="AlphaFoldDB" id="K7ZFN1"/>
<protein>
    <submittedName>
        <fullName evidence="3">Uncharacterized protein</fullName>
    </submittedName>
</protein>
<evidence type="ECO:0000313" key="4">
    <source>
        <dbReference type="Proteomes" id="UP000010074"/>
    </source>
</evidence>
<reference evidence="3 4" key="1">
    <citation type="journal article" date="2012" name="BMC Genomics">
        <title>Genome analysis of a simultaneously predatory and prey-independent, novel Bdellovibrio bacteriovorus from the River Tiber, supports in silico predictions of both ancient and recent lateral gene transfer from diverse bacteria.</title>
        <authorList>
            <person name="Hobley L."/>
            <person name="Lerner T.R."/>
            <person name="Williams L.E."/>
            <person name="Lambert C."/>
            <person name="Till R."/>
            <person name="Milner D.S."/>
            <person name="Basford S.M."/>
            <person name="Capeness M.J."/>
            <person name="Fenton A.K."/>
            <person name="Atterbury R.J."/>
            <person name="Harris M.A."/>
            <person name="Sockett R.E."/>
        </authorList>
    </citation>
    <scope>NUCLEOTIDE SEQUENCE [LARGE SCALE GENOMIC DNA]</scope>
    <source>
        <strain evidence="3 4">Tiberius</strain>
    </source>
</reference>
<sequence>MKGKTVKTQILMSLILAGSMVAVSAQAEEQNQNANTSTVKVSDVQKSEEKKEDIDQEITNARMRSELGSKSQWSFKSSLGYNGGSLQKPFDSIRPNYRASATIESLTALSGNVGVNYRVSKGGNLSFGTGVVIMAPLEGDITKDFQDPRASRKGADVKRTQVSTPYMDYSHGYRAMDMQMISSVTYSHYTEEDQTDYYNLMGNLSVSQTVLADFGDSKWQGGVSLSLDKDIAKGSFSVAGDSRYDYGVGLFPFAEYAFNDDYSFRTVFGYFQFAKYEEQGDLIQMEPYQSVGVGISVTRDIYVYPNVQFTPKDIRSDRTNVAVSANLNLF</sequence>
<proteinExistence type="predicted"/>
<gene>
    <name evidence="3" type="ORF">Bdt_1975</name>
</gene>
<feature type="signal peptide" evidence="2">
    <location>
        <begin position="1"/>
        <end position="27"/>
    </location>
</feature>
<keyword evidence="2" id="KW-0732">Signal</keyword>
<accession>K7ZFN1</accession>
<dbReference type="KEGG" id="bbat:Bdt_1975"/>
<feature type="region of interest" description="Disordered" evidence="1">
    <location>
        <begin position="28"/>
        <end position="65"/>
    </location>
</feature>
<dbReference type="PATRIC" id="fig|1069642.3.peg.1952"/>
<evidence type="ECO:0000256" key="2">
    <source>
        <dbReference type="SAM" id="SignalP"/>
    </source>
</evidence>
<dbReference type="Proteomes" id="UP000010074">
    <property type="component" value="Chromosome"/>
</dbReference>
<evidence type="ECO:0000313" key="3">
    <source>
        <dbReference type="EMBL" id="AFY01662.1"/>
    </source>
</evidence>